<reference evidence="1 2" key="1">
    <citation type="submission" date="2013-08" db="EMBL/GenBank/DDBJ databases">
        <authorList>
            <consortium name="DOE Joint Genome Institute"/>
            <person name="Eisen J."/>
            <person name="Huntemann M."/>
            <person name="Han J."/>
            <person name="Chen A."/>
            <person name="Kyrpides N."/>
            <person name="Mavromatis K."/>
            <person name="Markowitz V."/>
            <person name="Palaniappan K."/>
            <person name="Ivanova N."/>
            <person name="Schaumberg A."/>
            <person name="Pati A."/>
            <person name="Liolios K."/>
            <person name="Nordberg H.P."/>
            <person name="Cantor M.N."/>
            <person name="Hua S.X."/>
            <person name="Woyke T."/>
        </authorList>
    </citation>
    <scope>NUCLEOTIDE SEQUENCE [LARGE SCALE GENOMIC DNA]</scope>
    <source>
        <strain evidence="1 2">DSM 2278</strain>
    </source>
</reference>
<gene>
    <name evidence="1" type="ORF">MettiDRAFT_0754</name>
</gene>
<protein>
    <submittedName>
        <fullName evidence="1">Uncharacterized protein</fullName>
    </submittedName>
</protein>
<evidence type="ECO:0000313" key="2">
    <source>
        <dbReference type="Proteomes" id="UP000019483"/>
    </source>
</evidence>
<comment type="caution">
    <text evidence="1">The sequence shown here is derived from an EMBL/GenBank/DDBJ whole genome shotgun (WGS) entry which is preliminary data.</text>
</comment>
<proteinExistence type="predicted"/>
<name>W9DN22_METTI</name>
<evidence type="ECO:0000313" key="1">
    <source>
        <dbReference type="EMBL" id="ETA67334.1"/>
    </source>
</evidence>
<dbReference type="STRING" id="1090322.MettiDRAFT_0754"/>
<dbReference type="Proteomes" id="UP000019483">
    <property type="component" value="Unassembled WGS sequence"/>
</dbReference>
<dbReference type="RefSeq" id="WP_023844470.1">
    <property type="nucleotide sequence ID" value="NZ_AZAJ01000001.1"/>
</dbReference>
<dbReference type="AlphaFoldDB" id="W9DN22"/>
<accession>W9DN22</accession>
<organism evidence="1 2">
    <name type="scientific">Methanolobus tindarius DSM 2278</name>
    <dbReference type="NCBI Taxonomy" id="1090322"/>
    <lineage>
        <taxon>Archaea</taxon>
        <taxon>Methanobacteriati</taxon>
        <taxon>Methanobacteriota</taxon>
        <taxon>Stenosarchaea group</taxon>
        <taxon>Methanomicrobia</taxon>
        <taxon>Methanosarcinales</taxon>
        <taxon>Methanosarcinaceae</taxon>
        <taxon>Methanolobus</taxon>
    </lineage>
</organism>
<sequence>MGTLYGSDSSGKKVNKGYICYTSINSLVKELEITPLDFTKTIHIINGILEIIDKGKHPKATGFGNKYIDCC</sequence>
<keyword evidence="2" id="KW-1185">Reference proteome</keyword>
<dbReference type="EMBL" id="AZAJ01000001">
    <property type="protein sequence ID" value="ETA67334.1"/>
    <property type="molecule type" value="Genomic_DNA"/>
</dbReference>